<evidence type="ECO:0000256" key="2">
    <source>
        <dbReference type="ARBA" id="ARBA00022614"/>
    </source>
</evidence>
<dbReference type="AlphaFoldDB" id="A0A834T031"/>
<dbReference type="InterPro" id="IPR032675">
    <property type="entry name" value="LRR_dom_sf"/>
</dbReference>
<dbReference type="FunFam" id="3.80.10.10:FF:000221">
    <property type="entry name" value="Leucine-rich repeat receptor-like protein kinase PXL1"/>
    <property type="match status" value="1"/>
</dbReference>
<feature type="domain" description="Protein kinase" evidence="7">
    <location>
        <begin position="1"/>
        <end position="147"/>
    </location>
</feature>
<keyword evidence="4" id="KW-0677">Repeat</keyword>
<sequence length="147" mass="16197">MFQGFIQRCLENLTSLQKLDLSSNKLVSNIPDSIWSLKDIIMVYLSSNALDGRIPPGISSMRSLTWLNLSNNQISGNIPPTIGGFQTLQSLSLEHNKLQGSIPESLGNILQRLNIMINIASALEYLHRGSSTPIVHCDIKPINALLD</sequence>
<keyword evidence="6" id="KW-0472">Membrane</keyword>
<protein>
    <submittedName>
        <fullName evidence="8">Receptor kinase-like protein Xa21</fullName>
    </submittedName>
</protein>
<dbReference type="GO" id="GO:0016020">
    <property type="term" value="C:membrane"/>
    <property type="evidence" value="ECO:0007669"/>
    <property type="project" value="UniProtKB-SubCell"/>
</dbReference>
<organism evidence="8 9">
    <name type="scientific">Senna tora</name>
    <dbReference type="NCBI Taxonomy" id="362788"/>
    <lineage>
        <taxon>Eukaryota</taxon>
        <taxon>Viridiplantae</taxon>
        <taxon>Streptophyta</taxon>
        <taxon>Embryophyta</taxon>
        <taxon>Tracheophyta</taxon>
        <taxon>Spermatophyta</taxon>
        <taxon>Magnoliopsida</taxon>
        <taxon>eudicotyledons</taxon>
        <taxon>Gunneridae</taxon>
        <taxon>Pentapetalae</taxon>
        <taxon>rosids</taxon>
        <taxon>fabids</taxon>
        <taxon>Fabales</taxon>
        <taxon>Fabaceae</taxon>
        <taxon>Caesalpinioideae</taxon>
        <taxon>Cassia clade</taxon>
        <taxon>Senna</taxon>
    </lineage>
</organism>
<dbReference type="PANTHER" id="PTHR27008">
    <property type="entry name" value="OS04G0122200 PROTEIN"/>
    <property type="match status" value="1"/>
</dbReference>
<dbReference type="OrthoDB" id="1434802at2759"/>
<evidence type="ECO:0000259" key="7">
    <source>
        <dbReference type="PROSITE" id="PS50011"/>
    </source>
</evidence>
<dbReference type="InterPro" id="IPR011009">
    <property type="entry name" value="Kinase-like_dom_sf"/>
</dbReference>
<evidence type="ECO:0000256" key="5">
    <source>
        <dbReference type="ARBA" id="ARBA00022989"/>
    </source>
</evidence>
<comment type="caution">
    <text evidence="8">The sequence shown here is derived from an EMBL/GenBank/DDBJ whole genome shotgun (WGS) entry which is preliminary data.</text>
</comment>
<evidence type="ECO:0000256" key="4">
    <source>
        <dbReference type="ARBA" id="ARBA00022737"/>
    </source>
</evidence>
<dbReference type="InterPro" id="IPR000719">
    <property type="entry name" value="Prot_kinase_dom"/>
</dbReference>
<keyword evidence="3" id="KW-0812">Transmembrane</keyword>
<keyword evidence="8" id="KW-0808">Transferase</keyword>
<dbReference type="EMBL" id="JAAIUW010000010">
    <property type="protein sequence ID" value="KAF7812100.1"/>
    <property type="molecule type" value="Genomic_DNA"/>
</dbReference>
<evidence type="ECO:0000256" key="6">
    <source>
        <dbReference type="ARBA" id="ARBA00023136"/>
    </source>
</evidence>
<dbReference type="GO" id="GO:0005524">
    <property type="term" value="F:ATP binding"/>
    <property type="evidence" value="ECO:0007669"/>
    <property type="project" value="InterPro"/>
</dbReference>
<dbReference type="SUPFAM" id="SSF52058">
    <property type="entry name" value="L domain-like"/>
    <property type="match status" value="1"/>
</dbReference>
<dbReference type="InterPro" id="IPR051809">
    <property type="entry name" value="Plant_receptor-like_S/T_kinase"/>
</dbReference>
<dbReference type="Proteomes" id="UP000634136">
    <property type="component" value="Unassembled WGS sequence"/>
</dbReference>
<name>A0A834T031_9FABA</name>
<dbReference type="InterPro" id="IPR003591">
    <property type="entry name" value="Leu-rich_rpt_typical-subtyp"/>
</dbReference>
<keyword evidence="2" id="KW-0433">Leucine-rich repeat</keyword>
<dbReference type="SUPFAM" id="SSF56112">
    <property type="entry name" value="Protein kinase-like (PK-like)"/>
    <property type="match status" value="1"/>
</dbReference>
<dbReference type="Gene3D" id="3.80.10.10">
    <property type="entry name" value="Ribonuclease Inhibitor"/>
    <property type="match status" value="1"/>
</dbReference>
<evidence type="ECO:0000313" key="8">
    <source>
        <dbReference type="EMBL" id="KAF7812100.1"/>
    </source>
</evidence>
<evidence type="ECO:0000256" key="1">
    <source>
        <dbReference type="ARBA" id="ARBA00004370"/>
    </source>
</evidence>
<dbReference type="SMART" id="SM00369">
    <property type="entry name" value="LRR_TYP"/>
    <property type="match status" value="2"/>
</dbReference>
<evidence type="ECO:0000313" key="9">
    <source>
        <dbReference type="Proteomes" id="UP000634136"/>
    </source>
</evidence>
<proteinExistence type="predicted"/>
<dbReference type="Pfam" id="PF13855">
    <property type="entry name" value="LRR_8"/>
    <property type="match status" value="1"/>
</dbReference>
<dbReference type="Pfam" id="PF00560">
    <property type="entry name" value="LRR_1"/>
    <property type="match status" value="1"/>
</dbReference>
<dbReference type="PROSITE" id="PS51450">
    <property type="entry name" value="LRR"/>
    <property type="match status" value="1"/>
</dbReference>
<evidence type="ECO:0000256" key="3">
    <source>
        <dbReference type="ARBA" id="ARBA00022692"/>
    </source>
</evidence>
<dbReference type="InterPro" id="IPR001611">
    <property type="entry name" value="Leu-rich_rpt"/>
</dbReference>
<keyword evidence="8" id="KW-0675">Receptor</keyword>
<keyword evidence="5" id="KW-1133">Transmembrane helix</keyword>
<comment type="subcellular location">
    <subcellularLocation>
        <location evidence="1">Membrane</location>
    </subcellularLocation>
</comment>
<reference evidence="8" key="1">
    <citation type="submission" date="2020-09" db="EMBL/GenBank/DDBJ databases">
        <title>Genome-Enabled Discovery of Anthraquinone Biosynthesis in Senna tora.</title>
        <authorList>
            <person name="Kang S.-H."/>
            <person name="Pandey R.P."/>
            <person name="Lee C.-M."/>
            <person name="Sim J.-S."/>
            <person name="Jeong J.-T."/>
            <person name="Choi B.-S."/>
            <person name="Jung M."/>
            <person name="Ginzburg D."/>
            <person name="Zhao K."/>
            <person name="Won S.Y."/>
            <person name="Oh T.-J."/>
            <person name="Yu Y."/>
            <person name="Kim N.-H."/>
            <person name="Lee O.R."/>
            <person name="Lee T.-H."/>
            <person name="Bashyal P."/>
            <person name="Kim T.-S."/>
            <person name="Lee W.-H."/>
            <person name="Kawkins C."/>
            <person name="Kim C.-K."/>
            <person name="Kim J.S."/>
            <person name="Ahn B.O."/>
            <person name="Rhee S.Y."/>
            <person name="Sohng J.K."/>
        </authorList>
    </citation>
    <scope>NUCLEOTIDE SEQUENCE</scope>
    <source>
        <tissue evidence="8">Leaf</tissue>
    </source>
</reference>
<gene>
    <name evidence="8" type="ORF">G2W53_033076</name>
</gene>
<keyword evidence="8" id="KW-0418">Kinase</keyword>
<dbReference type="PROSITE" id="PS50011">
    <property type="entry name" value="PROTEIN_KINASE_DOM"/>
    <property type="match status" value="1"/>
</dbReference>
<dbReference type="PANTHER" id="PTHR27008:SF585">
    <property type="entry name" value="PROTEIN KINASE DOMAIN-CONTAINING PROTEIN"/>
    <property type="match status" value="1"/>
</dbReference>
<accession>A0A834T031</accession>
<keyword evidence="9" id="KW-1185">Reference proteome</keyword>
<dbReference type="GO" id="GO:0004672">
    <property type="term" value="F:protein kinase activity"/>
    <property type="evidence" value="ECO:0007669"/>
    <property type="project" value="InterPro"/>
</dbReference>